<dbReference type="Pfam" id="PF00248">
    <property type="entry name" value="Aldo_ket_red"/>
    <property type="match status" value="1"/>
</dbReference>
<dbReference type="Gene3D" id="3.20.20.100">
    <property type="entry name" value="NADP-dependent oxidoreductase domain"/>
    <property type="match status" value="1"/>
</dbReference>
<evidence type="ECO:0000256" key="2">
    <source>
        <dbReference type="ARBA" id="ARBA00022857"/>
    </source>
</evidence>
<dbReference type="GO" id="GO:0050580">
    <property type="term" value="F:2,5-didehydrogluconate reductase activity"/>
    <property type="evidence" value="ECO:0007669"/>
    <property type="project" value="UniProtKB-EC"/>
</dbReference>
<dbReference type="PIRSF" id="PIRSF000097">
    <property type="entry name" value="AKR"/>
    <property type="match status" value="1"/>
</dbReference>
<dbReference type="Proteomes" id="UP000035963">
    <property type="component" value="Unassembled WGS sequence"/>
</dbReference>
<name>A0A0J1CJM3_9BURK</name>
<comment type="similarity">
    <text evidence="1">Belongs to the aldo/keto reductase family.</text>
</comment>
<dbReference type="PANTHER" id="PTHR43827">
    <property type="entry name" value="2,5-DIKETO-D-GLUCONIC ACID REDUCTASE"/>
    <property type="match status" value="1"/>
</dbReference>
<proteinExistence type="inferred from homology"/>
<feature type="active site" description="Proton donor" evidence="4">
    <location>
        <position position="41"/>
    </location>
</feature>
<feature type="binding site" evidence="5">
    <location>
        <position position="99"/>
    </location>
    <ligand>
        <name>substrate</name>
    </ligand>
</feature>
<organism evidence="8 9">
    <name type="scientific">Caballeronia mineralivorans PML1(12)</name>
    <dbReference type="NCBI Taxonomy" id="908627"/>
    <lineage>
        <taxon>Bacteria</taxon>
        <taxon>Pseudomonadati</taxon>
        <taxon>Pseudomonadota</taxon>
        <taxon>Betaproteobacteria</taxon>
        <taxon>Burkholderiales</taxon>
        <taxon>Burkholderiaceae</taxon>
        <taxon>Caballeronia</taxon>
    </lineage>
</organism>
<comment type="caution">
    <text evidence="8">The sequence shown here is derived from an EMBL/GenBank/DDBJ whole genome shotgun (WGS) entry which is preliminary data.</text>
</comment>
<accession>A0A0J1CJM3</accession>
<dbReference type="PROSITE" id="PS00798">
    <property type="entry name" value="ALDOKETO_REDUCTASE_1"/>
    <property type="match status" value="1"/>
</dbReference>
<protein>
    <submittedName>
        <fullName evidence="8">2,5-diketo-D-gluconic acid reductase</fullName>
        <ecNumber evidence="8">1.1.1.274</ecNumber>
    </submittedName>
</protein>
<evidence type="ECO:0000313" key="8">
    <source>
        <dbReference type="EMBL" id="KLU20907.1"/>
    </source>
</evidence>
<sequence>MVETIPSFGLGTFRVDAEKTAKAVTSALQLGYRHIDTAKYYNNEEAVGKGIRDSVVPREDIWITTKVWHDQLRRDDVVKSLVDSHKKLNIGTIDLALIHWPSPDSVVPIAESIAGFQDAQKQQLIRFFGVSNFTAPLLEEALNAPGGKGIVTNQFEISPFLANRKLVEATQKLGVKVTAYMPLGEGRAHKDPTLIAIAKKHGVTPAQVTFAWLLSRDIVVLSASTNPEHQELNWDSQKVKLDADDIKKIDALDEGRRNAKPPFAPKW</sequence>
<dbReference type="InterPro" id="IPR023210">
    <property type="entry name" value="NADP_OxRdtase_dom"/>
</dbReference>
<evidence type="ECO:0000256" key="6">
    <source>
        <dbReference type="PIRSR" id="PIRSR000097-3"/>
    </source>
</evidence>
<dbReference type="PANTHER" id="PTHR43827:SF3">
    <property type="entry name" value="NADP-DEPENDENT OXIDOREDUCTASE DOMAIN-CONTAINING PROTEIN"/>
    <property type="match status" value="1"/>
</dbReference>
<dbReference type="PATRIC" id="fig|908627.4.peg.8711"/>
<dbReference type="PRINTS" id="PR00069">
    <property type="entry name" value="ALDKETRDTASE"/>
</dbReference>
<gene>
    <name evidence="8" type="primary">dkgB</name>
    <name evidence="8" type="ORF">EOS_38890</name>
</gene>
<evidence type="ECO:0000256" key="1">
    <source>
        <dbReference type="ARBA" id="ARBA00007905"/>
    </source>
</evidence>
<dbReference type="InterPro" id="IPR020471">
    <property type="entry name" value="AKR"/>
</dbReference>
<keyword evidence="3 8" id="KW-0560">Oxidoreductase</keyword>
<dbReference type="EMBL" id="AEJF01000236">
    <property type="protein sequence ID" value="KLU20907.1"/>
    <property type="molecule type" value="Genomic_DNA"/>
</dbReference>
<evidence type="ECO:0000256" key="5">
    <source>
        <dbReference type="PIRSR" id="PIRSR000097-2"/>
    </source>
</evidence>
<evidence type="ECO:0000256" key="4">
    <source>
        <dbReference type="PIRSR" id="PIRSR000097-1"/>
    </source>
</evidence>
<dbReference type="SUPFAM" id="SSF51430">
    <property type="entry name" value="NAD(P)-linked oxidoreductase"/>
    <property type="match status" value="1"/>
</dbReference>
<keyword evidence="9" id="KW-1185">Reference proteome</keyword>
<dbReference type="GO" id="GO:0051596">
    <property type="term" value="P:methylglyoxal catabolic process"/>
    <property type="evidence" value="ECO:0007669"/>
    <property type="project" value="TreeGrafter"/>
</dbReference>
<evidence type="ECO:0000313" key="9">
    <source>
        <dbReference type="Proteomes" id="UP000035963"/>
    </source>
</evidence>
<evidence type="ECO:0000256" key="3">
    <source>
        <dbReference type="ARBA" id="ARBA00023002"/>
    </source>
</evidence>
<dbReference type="AlphaFoldDB" id="A0A0J1CJM3"/>
<reference evidence="8 9" key="1">
    <citation type="journal article" date="2015" name="Genome Announc.">
        <title>Draft Genome Sequence of Burkholderia sp. Strain PML1(12), an Ectomycorrhizosphere-Inhabiting Bacterium with Effective Mineral-Weathering Ability.</title>
        <authorList>
            <person name="Uroz S."/>
            <person name="Oger P."/>
        </authorList>
    </citation>
    <scope>NUCLEOTIDE SEQUENCE [LARGE SCALE GENOMIC DNA]</scope>
    <source>
        <strain evidence="9">PML1(12)</strain>
    </source>
</reference>
<dbReference type="InterPro" id="IPR018170">
    <property type="entry name" value="Aldo/ket_reductase_CS"/>
</dbReference>
<dbReference type="RefSeq" id="WP_047897558.1">
    <property type="nucleotide sequence ID" value="NZ_AEJF01000236.1"/>
</dbReference>
<dbReference type="InterPro" id="IPR036812">
    <property type="entry name" value="NAD(P)_OxRdtase_dom_sf"/>
</dbReference>
<evidence type="ECO:0000259" key="7">
    <source>
        <dbReference type="Pfam" id="PF00248"/>
    </source>
</evidence>
<keyword evidence="2" id="KW-0521">NADP</keyword>
<dbReference type="EC" id="1.1.1.274" evidence="8"/>
<dbReference type="OrthoDB" id="9804790at2"/>
<feature type="domain" description="NADP-dependent oxidoreductase" evidence="7">
    <location>
        <begin position="9"/>
        <end position="254"/>
    </location>
</feature>
<dbReference type="GO" id="GO:1990002">
    <property type="term" value="F:methylglyoxal reductase (NADPH) (acetol producing) activity"/>
    <property type="evidence" value="ECO:0007669"/>
    <property type="project" value="TreeGrafter"/>
</dbReference>
<feature type="site" description="Lowers pKa of active site Tyr" evidence="6">
    <location>
        <position position="66"/>
    </location>
</feature>